<sequence>MSAAAPALSPIAAATAELAPDHAAGDSPIKPPEHGFGTRLRSIGNIDVTPALSKTWGAIQKVGGVGGKATMFTAEQAAALARKIYEWICAFLRRIGFALGRNVVATSEPTDAQLQGKEPLHVAAEAATADQVSGALSGRKAVPIEPAMADSALMQAASSLAEHVDATMPLDPDVIFKEPAVEYFERMVDDLCKILAANQQEAQIKREELDKMISDLAEREGASKESIQEMLASPMVQSMLDKEGSLKAMRENVIFLDAQAEMATVAMKSLVDAAETFGIEKPTAAKVLLGAVEKYQLAVDKFPDLEQFRSAEGVGHGDTEAGVVYSAKQKESPSGEEMKGLSTSPFARLARIHQMDVGDDAEAPKIQQ</sequence>
<dbReference type="EMBL" id="JASVDS010000008">
    <property type="protein sequence ID" value="MDL5034389.1"/>
    <property type="molecule type" value="Genomic_DNA"/>
</dbReference>
<comment type="caution">
    <text evidence="1">The sequence shown here is derived from an EMBL/GenBank/DDBJ whole genome shotgun (WGS) entry which is preliminary data.</text>
</comment>
<dbReference type="Proteomes" id="UP001238603">
    <property type="component" value="Unassembled WGS sequence"/>
</dbReference>
<proteinExistence type="predicted"/>
<accession>A0ABT7LPP4</accession>
<keyword evidence="2" id="KW-1185">Reference proteome</keyword>
<dbReference type="RefSeq" id="WP_285984464.1">
    <property type="nucleotide sequence ID" value="NZ_JASVDS010000008.1"/>
</dbReference>
<gene>
    <name evidence="1" type="ORF">QRD43_20975</name>
</gene>
<organism evidence="1 2">
    <name type="scientific">Roseateles subflavus</name>
    <dbReference type="NCBI Taxonomy" id="3053353"/>
    <lineage>
        <taxon>Bacteria</taxon>
        <taxon>Pseudomonadati</taxon>
        <taxon>Pseudomonadota</taxon>
        <taxon>Betaproteobacteria</taxon>
        <taxon>Burkholderiales</taxon>
        <taxon>Sphaerotilaceae</taxon>
        <taxon>Roseateles</taxon>
    </lineage>
</organism>
<protein>
    <submittedName>
        <fullName evidence="1">Uncharacterized protein</fullName>
    </submittedName>
</protein>
<evidence type="ECO:0000313" key="1">
    <source>
        <dbReference type="EMBL" id="MDL5034389.1"/>
    </source>
</evidence>
<name>A0ABT7LPP4_9BURK</name>
<reference evidence="1 2" key="1">
    <citation type="submission" date="2023-06" db="EMBL/GenBank/DDBJ databases">
        <title>Pelomonas sp. APW6 16S ribosomal RNA gene genome sequencing and assembly.</title>
        <authorList>
            <person name="Woo H."/>
        </authorList>
    </citation>
    <scope>NUCLEOTIDE SEQUENCE [LARGE SCALE GENOMIC DNA]</scope>
    <source>
        <strain evidence="1 2">APW6</strain>
    </source>
</reference>
<evidence type="ECO:0000313" key="2">
    <source>
        <dbReference type="Proteomes" id="UP001238603"/>
    </source>
</evidence>